<dbReference type="InterPro" id="IPR035979">
    <property type="entry name" value="RBD_domain_sf"/>
</dbReference>
<dbReference type="Proteomes" id="UP001162741">
    <property type="component" value="Chromosome"/>
</dbReference>
<accession>A0ABY6IUE6</accession>
<name>A0ABY6IUE6_9BACT</name>
<evidence type="ECO:0000313" key="4">
    <source>
        <dbReference type="EMBL" id="UYQ90995.1"/>
    </source>
</evidence>
<dbReference type="SUPFAM" id="SSF54928">
    <property type="entry name" value="RNA-binding domain, RBD"/>
    <property type="match status" value="1"/>
</dbReference>
<dbReference type="InterPro" id="IPR052462">
    <property type="entry name" value="SLIRP/GR-RBP-like"/>
</dbReference>
<protein>
    <submittedName>
        <fullName evidence="4">RNA-binding protein</fullName>
    </submittedName>
</protein>
<evidence type="ECO:0000256" key="2">
    <source>
        <dbReference type="SAM" id="MobiDB-lite"/>
    </source>
</evidence>
<dbReference type="PANTHER" id="PTHR48027">
    <property type="entry name" value="HETEROGENEOUS NUCLEAR RIBONUCLEOPROTEIN 87F-RELATED"/>
    <property type="match status" value="1"/>
</dbReference>
<dbReference type="InterPro" id="IPR000504">
    <property type="entry name" value="RRM_dom"/>
</dbReference>
<reference evidence="4" key="1">
    <citation type="submission" date="2022-10" db="EMBL/GenBank/DDBJ databases">
        <title>Chitinophaga sp. nov., isolated from soil.</title>
        <authorList>
            <person name="Jeon C.O."/>
        </authorList>
    </citation>
    <scope>NUCLEOTIDE SEQUENCE</scope>
    <source>
        <strain evidence="4">R8</strain>
    </source>
</reference>
<feature type="compositionally biased region" description="Gly residues" evidence="2">
    <location>
        <begin position="88"/>
        <end position="136"/>
    </location>
</feature>
<proteinExistence type="predicted"/>
<dbReference type="Gene3D" id="3.30.70.330">
    <property type="match status" value="1"/>
</dbReference>
<dbReference type="EMBL" id="CP107006">
    <property type="protein sequence ID" value="UYQ90995.1"/>
    <property type="molecule type" value="Genomic_DNA"/>
</dbReference>
<evidence type="ECO:0000259" key="3">
    <source>
        <dbReference type="PROSITE" id="PS50102"/>
    </source>
</evidence>
<feature type="region of interest" description="Disordered" evidence="2">
    <location>
        <begin position="73"/>
        <end position="136"/>
    </location>
</feature>
<evidence type="ECO:0000313" key="5">
    <source>
        <dbReference type="Proteomes" id="UP001162741"/>
    </source>
</evidence>
<keyword evidence="1" id="KW-0694">RNA-binding</keyword>
<keyword evidence="5" id="KW-1185">Reference proteome</keyword>
<dbReference type="RefSeq" id="WP_244843572.1">
    <property type="nucleotide sequence ID" value="NZ_CP107006.1"/>
</dbReference>
<dbReference type="Pfam" id="PF00076">
    <property type="entry name" value="RRM_1"/>
    <property type="match status" value="1"/>
</dbReference>
<feature type="domain" description="RRM" evidence="3">
    <location>
        <begin position="1"/>
        <end position="79"/>
    </location>
</feature>
<dbReference type="PROSITE" id="PS50102">
    <property type="entry name" value="RRM"/>
    <property type="match status" value="1"/>
</dbReference>
<dbReference type="InterPro" id="IPR012677">
    <property type="entry name" value="Nucleotide-bd_a/b_plait_sf"/>
</dbReference>
<sequence>MNIYVENLDFSVDTVDLTMHFAQFGLVTEVKVVTDKFSGRSKGFAFIEMPNDDEAQKAIEASQGFEMNGKTMVLSEAKPQAPRRMDNRGGGGYNRGGGGGGFNRGGGGGGYNRGGGGGGGYNRGGDGGGGGGYNRW</sequence>
<organism evidence="4 5">
    <name type="scientific">Chitinophaga horti</name>
    <dbReference type="NCBI Taxonomy" id="2920382"/>
    <lineage>
        <taxon>Bacteria</taxon>
        <taxon>Pseudomonadati</taxon>
        <taxon>Bacteroidota</taxon>
        <taxon>Chitinophagia</taxon>
        <taxon>Chitinophagales</taxon>
        <taxon>Chitinophagaceae</taxon>
        <taxon>Chitinophaga</taxon>
    </lineage>
</organism>
<evidence type="ECO:0000256" key="1">
    <source>
        <dbReference type="ARBA" id="ARBA00022884"/>
    </source>
</evidence>
<dbReference type="SMART" id="SM00360">
    <property type="entry name" value="RRM"/>
    <property type="match status" value="1"/>
</dbReference>
<gene>
    <name evidence="4" type="ORF">MKQ68_12920</name>
</gene>